<evidence type="ECO:0000313" key="1">
    <source>
        <dbReference type="EMBL" id="MBX61821.1"/>
    </source>
</evidence>
<reference evidence="1" key="1">
    <citation type="submission" date="2018-02" db="EMBL/GenBank/DDBJ databases">
        <title>Rhizophora mucronata_Transcriptome.</title>
        <authorList>
            <person name="Meera S.P."/>
            <person name="Sreeshan A."/>
            <person name="Augustine A."/>
        </authorList>
    </citation>
    <scope>NUCLEOTIDE SEQUENCE</scope>
    <source>
        <tissue evidence="1">Leaf</tissue>
    </source>
</reference>
<accession>A0A2P2Q4B2</accession>
<organism evidence="1">
    <name type="scientific">Rhizophora mucronata</name>
    <name type="common">Asiatic mangrove</name>
    <dbReference type="NCBI Taxonomy" id="61149"/>
    <lineage>
        <taxon>Eukaryota</taxon>
        <taxon>Viridiplantae</taxon>
        <taxon>Streptophyta</taxon>
        <taxon>Embryophyta</taxon>
        <taxon>Tracheophyta</taxon>
        <taxon>Spermatophyta</taxon>
        <taxon>Magnoliopsida</taxon>
        <taxon>eudicotyledons</taxon>
        <taxon>Gunneridae</taxon>
        <taxon>Pentapetalae</taxon>
        <taxon>rosids</taxon>
        <taxon>fabids</taxon>
        <taxon>Malpighiales</taxon>
        <taxon>Rhizophoraceae</taxon>
        <taxon>Rhizophora</taxon>
    </lineage>
</organism>
<sequence length="33" mass="3825">MKSRNIDRMLSHDILVEKAGKTLFLRAHNSTIK</sequence>
<proteinExistence type="predicted"/>
<dbReference type="AlphaFoldDB" id="A0A2P2Q4B2"/>
<name>A0A2P2Q4B2_RHIMU</name>
<dbReference type="EMBL" id="GGEC01081337">
    <property type="protein sequence ID" value="MBX61821.1"/>
    <property type="molecule type" value="Transcribed_RNA"/>
</dbReference>
<protein>
    <submittedName>
        <fullName evidence="1">Uncharacterized protein</fullName>
    </submittedName>
</protein>